<dbReference type="Pfam" id="PF00651">
    <property type="entry name" value="BTB"/>
    <property type="match status" value="1"/>
</dbReference>
<dbReference type="PANTHER" id="PTHR24413">
    <property type="entry name" value="SPECKLE-TYPE POZ PROTEIN"/>
    <property type="match status" value="1"/>
</dbReference>
<dbReference type="SUPFAM" id="SSF54695">
    <property type="entry name" value="POZ domain"/>
    <property type="match status" value="1"/>
</dbReference>
<dbReference type="GO" id="GO:0030162">
    <property type="term" value="P:regulation of proteolysis"/>
    <property type="evidence" value="ECO:0000318"/>
    <property type="project" value="GO_Central"/>
</dbReference>
<reference evidence="3 4" key="1">
    <citation type="journal article" date="2007" name="Science">
        <title>Sea anemone genome reveals ancestral eumetazoan gene repertoire and genomic organization.</title>
        <authorList>
            <person name="Putnam N.H."/>
            <person name="Srivastava M."/>
            <person name="Hellsten U."/>
            <person name="Dirks B."/>
            <person name="Chapman J."/>
            <person name="Salamov A."/>
            <person name="Terry A."/>
            <person name="Shapiro H."/>
            <person name="Lindquist E."/>
            <person name="Kapitonov V.V."/>
            <person name="Jurka J."/>
            <person name="Genikhovich G."/>
            <person name="Grigoriev I.V."/>
            <person name="Lucas S.M."/>
            <person name="Steele R.E."/>
            <person name="Finnerty J.R."/>
            <person name="Technau U."/>
            <person name="Martindale M.Q."/>
            <person name="Rokhsar D.S."/>
        </authorList>
    </citation>
    <scope>NUCLEOTIDE SEQUENCE [LARGE SCALE GENOMIC DNA]</scope>
    <source>
        <strain evidence="4">CH2 X CH6</strain>
    </source>
</reference>
<dbReference type="InterPro" id="IPR011333">
    <property type="entry name" value="SKP1/BTB/POZ_sf"/>
</dbReference>
<proteinExistence type="predicted"/>
<dbReference type="GO" id="GO:0031625">
    <property type="term" value="F:ubiquitin protein ligase binding"/>
    <property type="evidence" value="ECO:0000318"/>
    <property type="project" value="GO_Central"/>
</dbReference>
<dbReference type="PROSITE" id="PS50097">
    <property type="entry name" value="BTB"/>
    <property type="match status" value="1"/>
</dbReference>
<feature type="coiled-coil region" evidence="1">
    <location>
        <begin position="269"/>
        <end position="296"/>
    </location>
</feature>
<dbReference type="HOGENOM" id="CLU_755028_0_0_1"/>
<evidence type="ECO:0000313" key="3">
    <source>
        <dbReference type="EMBL" id="EDO40198.1"/>
    </source>
</evidence>
<dbReference type="AlphaFoldDB" id="A7S7X7"/>
<organism evidence="3 4">
    <name type="scientific">Nematostella vectensis</name>
    <name type="common">Starlet sea anemone</name>
    <dbReference type="NCBI Taxonomy" id="45351"/>
    <lineage>
        <taxon>Eukaryota</taxon>
        <taxon>Metazoa</taxon>
        <taxon>Cnidaria</taxon>
        <taxon>Anthozoa</taxon>
        <taxon>Hexacorallia</taxon>
        <taxon>Actiniaria</taxon>
        <taxon>Edwardsiidae</taxon>
        <taxon>Nematostella</taxon>
    </lineage>
</organism>
<dbReference type="Gene3D" id="3.30.710.10">
    <property type="entry name" value="Potassium Channel Kv1.1, Chain A"/>
    <property type="match status" value="1"/>
</dbReference>
<protein>
    <recommendedName>
        <fullName evidence="2">BTB domain-containing protein</fullName>
    </recommendedName>
</protein>
<sequence>MALNSSSLLGNEAQRNIQQQLNAIFGQLSSAGLTVQVLQNKAVITQAANSETFRIVNGNEALKFVNNSRFADKILCIGNQRFFCHSDYLALRSEYFRALFNNEFRENSMDEIAIELPAPCDFEPILRYLYTGVANETDSIFHEKNIFPVIQNTNFLGVDDLLSKAVTVFAYRWRVLTKSPMFRRSVIDYKFLSSVLEFGARNDLFKNGDKLKIVVSWDEEDSEEFPECRQLLREHKCLEEAAVSDIEWGIQVKPKLFTRLDSLDFRSIFNRALHDSERAQEENRRSEEKIRGLTQCIRVLTKQLEDVRCLRCFTMVPRAALKTRTCVTTQHTGSYAQNRGWSCCGELQKRSKGCKPVCLSRHRINSH</sequence>
<dbReference type="OrthoDB" id="409642at2759"/>
<evidence type="ECO:0000259" key="2">
    <source>
        <dbReference type="PROSITE" id="PS50097"/>
    </source>
</evidence>
<dbReference type="CDD" id="cd18186">
    <property type="entry name" value="BTB_POZ_ZBTB_KLHL-like"/>
    <property type="match status" value="1"/>
</dbReference>
<dbReference type="InterPro" id="IPR000210">
    <property type="entry name" value="BTB/POZ_dom"/>
</dbReference>
<feature type="domain" description="BTB" evidence="2">
    <location>
        <begin position="71"/>
        <end position="138"/>
    </location>
</feature>
<name>A7S7X7_NEMVE</name>
<keyword evidence="1" id="KW-0175">Coiled coil</keyword>
<dbReference type="GO" id="GO:0043161">
    <property type="term" value="P:proteasome-mediated ubiquitin-dependent protein catabolic process"/>
    <property type="evidence" value="ECO:0000318"/>
    <property type="project" value="GO_Central"/>
</dbReference>
<dbReference type="GO" id="GO:0005737">
    <property type="term" value="C:cytoplasm"/>
    <property type="evidence" value="ECO:0000318"/>
    <property type="project" value="GO_Central"/>
</dbReference>
<gene>
    <name evidence="3" type="ORF">NEMVEDRAFT_v1g243459</name>
</gene>
<dbReference type="EMBL" id="DS469595">
    <property type="protein sequence ID" value="EDO40198.1"/>
    <property type="molecule type" value="Genomic_DNA"/>
</dbReference>
<evidence type="ECO:0000256" key="1">
    <source>
        <dbReference type="SAM" id="Coils"/>
    </source>
</evidence>
<dbReference type="KEGG" id="nve:5511852"/>
<dbReference type="STRING" id="45351.A7S7X7"/>
<dbReference type="Proteomes" id="UP000001593">
    <property type="component" value="Unassembled WGS sequence"/>
</dbReference>
<evidence type="ECO:0000313" key="4">
    <source>
        <dbReference type="Proteomes" id="UP000001593"/>
    </source>
</evidence>
<dbReference type="PhylomeDB" id="A7S7X7"/>
<keyword evidence="4" id="KW-1185">Reference proteome</keyword>
<dbReference type="SMART" id="SM00225">
    <property type="entry name" value="BTB"/>
    <property type="match status" value="1"/>
</dbReference>
<accession>A7S7X7</accession>
<dbReference type="OMA" id="RTCVTTQ"/>
<dbReference type="InParanoid" id="A7S7X7"/>